<feature type="domain" description="Calcineurin-like phosphoesterase" evidence="1">
    <location>
        <begin position="19"/>
        <end position="219"/>
    </location>
</feature>
<dbReference type="Pfam" id="PF00149">
    <property type="entry name" value="Metallophos"/>
    <property type="match status" value="1"/>
</dbReference>
<name>A0ABY4WFH7_9BACL</name>
<dbReference type="PANTHER" id="PTHR42850:SF7">
    <property type="entry name" value="BIS(5'-NUCLEOSYL)-TETRAPHOSPHATASE PRPE [ASYMMETRICAL]"/>
    <property type="match status" value="1"/>
</dbReference>
<organism evidence="2 3">
    <name type="scientific">Brevibacillus ruminantium</name>
    <dbReference type="NCBI Taxonomy" id="2950604"/>
    <lineage>
        <taxon>Bacteria</taxon>
        <taxon>Bacillati</taxon>
        <taxon>Bacillota</taxon>
        <taxon>Bacilli</taxon>
        <taxon>Bacillales</taxon>
        <taxon>Paenibacillaceae</taxon>
        <taxon>Brevibacillus</taxon>
    </lineage>
</organism>
<accession>A0ABY4WFH7</accession>
<dbReference type="InterPro" id="IPR041780">
    <property type="entry name" value="MPP_PrpE-like"/>
</dbReference>
<protein>
    <submittedName>
        <fullName evidence="2">Metallophosphoesterase</fullName>
    </submittedName>
</protein>
<dbReference type="EMBL" id="CP098755">
    <property type="protein sequence ID" value="USG64757.1"/>
    <property type="molecule type" value="Genomic_DNA"/>
</dbReference>
<evidence type="ECO:0000259" key="1">
    <source>
        <dbReference type="Pfam" id="PF00149"/>
    </source>
</evidence>
<sequence length="275" mass="31313">MRHKPRTRAKVMIVDQGVDIVGDVHACYDEFTELLQRLGYQRSHDGTYRHPGGRKLLSLGDITSRGPHSLKMLQFFIRHVAAGLAEMVDSNHGWKIARWLDGRPVMLGHGDEKVADEFQQFAQEYGTKRASHLKEQSRRLLFSSPSHMMLYYRDSLSVVAVHAGIRDDYIGKETPSIQSYCRYGDVAGTGVDGRPIRRDWAAERVKTEPLIVWGHDPRPQPERKNGTLNIDQGCVFGGMLTAYRFPEDELVSVPARENYSGMAETPLTRYRTENR</sequence>
<evidence type="ECO:0000313" key="3">
    <source>
        <dbReference type="Proteomes" id="UP001056500"/>
    </source>
</evidence>
<dbReference type="SUPFAM" id="SSF56300">
    <property type="entry name" value="Metallo-dependent phosphatases"/>
    <property type="match status" value="1"/>
</dbReference>
<evidence type="ECO:0000313" key="2">
    <source>
        <dbReference type="EMBL" id="USG64757.1"/>
    </source>
</evidence>
<dbReference type="InterPro" id="IPR029052">
    <property type="entry name" value="Metallo-depent_PP-like"/>
</dbReference>
<keyword evidence="3" id="KW-1185">Reference proteome</keyword>
<proteinExistence type="predicted"/>
<dbReference type="InterPro" id="IPR004843">
    <property type="entry name" value="Calcineurin-like_PHP"/>
</dbReference>
<dbReference type="PANTHER" id="PTHR42850">
    <property type="entry name" value="METALLOPHOSPHOESTERASE"/>
    <property type="match status" value="1"/>
</dbReference>
<dbReference type="InterPro" id="IPR050126">
    <property type="entry name" value="Ap4A_hydrolase"/>
</dbReference>
<dbReference type="CDD" id="cd07423">
    <property type="entry name" value="MPP_Prp_like"/>
    <property type="match status" value="1"/>
</dbReference>
<dbReference type="Proteomes" id="UP001056500">
    <property type="component" value="Chromosome"/>
</dbReference>
<gene>
    <name evidence="2" type="ORF">NDK47_21935</name>
</gene>
<dbReference type="RefSeq" id="WP_251871868.1">
    <property type="nucleotide sequence ID" value="NZ_CP098755.1"/>
</dbReference>
<dbReference type="Gene3D" id="3.60.21.10">
    <property type="match status" value="1"/>
</dbReference>
<reference evidence="2" key="1">
    <citation type="submission" date="2022-06" db="EMBL/GenBank/DDBJ databases">
        <title>Genome sequencing of Brevibacillus sp. BB3-R1.</title>
        <authorList>
            <person name="Heo J."/>
            <person name="Lee D."/>
            <person name="Won M."/>
            <person name="Han B.-H."/>
            <person name="Hong S.-B."/>
            <person name="Kwon S.-W."/>
        </authorList>
    </citation>
    <scope>NUCLEOTIDE SEQUENCE</scope>
    <source>
        <strain evidence="2">BB3-R1</strain>
    </source>
</reference>